<keyword evidence="3" id="KW-1185">Reference proteome</keyword>
<dbReference type="EMBL" id="AP013068">
    <property type="protein sequence ID" value="BAN48033.1"/>
    <property type="molecule type" value="Genomic_DNA"/>
</dbReference>
<evidence type="ECO:0000313" key="3">
    <source>
        <dbReference type="Proteomes" id="UP000015503"/>
    </source>
</evidence>
<evidence type="ECO:0000313" key="2">
    <source>
        <dbReference type="EMBL" id="BAN48033.1"/>
    </source>
</evidence>
<dbReference type="HOGENOM" id="CLU_2181660_0_0_6"/>
<dbReference type="AlphaFoldDB" id="S6AQL0"/>
<organism evidence="2 3">
    <name type="scientific">Metapseudomonas resinovorans NBRC 106553</name>
    <dbReference type="NCBI Taxonomy" id="1245471"/>
    <lineage>
        <taxon>Bacteria</taxon>
        <taxon>Pseudomonadati</taxon>
        <taxon>Pseudomonadota</taxon>
        <taxon>Gammaproteobacteria</taxon>
        <taxon>Pseudomonadales</taxon>
        <taxon>Pseudomonadaceae</taxon>
        <taxon>Metapseudomonas</taxon>
    </lineage>
</organism>
<sequence length="109" mass="11534">MITAAAASPRMDSGSARASGSTARELRVAELNATARAAGAASPNSRALKAPRVGASSTKLARSRAPTKRRSAKAWRSSRKGICRDIAYINVKRSRLRGISARRCRGDVP</sequence>
<name>S6AQL0_METRE</name>
<evidence type="ECO:0000256" key="1">
    <source>
        <dbReference type="SAM" id="MobiDB-lite"/>
    </source>
</evidence>
<gene>
    <name evidence="2" type="ORF">PCA10_23010</name>
</gene>
<accession>S6AQL0</accession>
<dbReference type="KEGG" id="pre:PCA10_23010"/>
<feature type="region of interest" description="Disordered" evidence="1">
    <location>
        <begin position="1"/>
        <end position="76"/>
    </location>
</feature>
<proteinExistence type="predicted"/>
<protein>
    <submittedName>
        <fullName evidence="2">Uncharacterized protein</fullName>
    </submittedName>
</protein>
<reference evidence="2 3" key="1">
    <citation type="journal article" date="2013" name="Genome Announc.">
        <title>Complete Genome Sequence of the Carbazole Degrader Pseudomonas resinovorans Strain CA10 (NBRC 106553).</title>
        <authorList>
            <person name="Shintani M."/>
            <person name="Hosoyama A."/>
            <person name="Ohji S."/>
            <person name="Tsuchikane K."/>
            <person name="Takarada H."/>
            <person name="Yamazoe A."/>
            <person name="Fujita N."/>
            <person name="Nojiri H."/>
        </authorList>
    </citation>
    <scope>NUCLEOTIDE SEQUENCE [LARGE SCALE GENOMIC DNA]</scope>
    <source>
        <strain evidence="2 3">NBRC 106553</strain>
    </source>
</reference>
<feature type="compositionally biased region" description="Basic residues" evidence="1">
    <location>
        <begin position="61"/>
        <end position="76"/>
    </location>
</feature>
<feature type="compositionally biased region" description="Low complexity" evidence="1">
    <location>
        <begin position="13"/>
        <end position="23"/>
    </location>
</feature>
<dbReference type="Proteomes" id="UP000015503">
    <property type="component" value="Chromosome"/>
</dbReference>